<accession>A0A9X0A2S6</accession>
<sequence>MLGLLIRSQTPKDSQVCYSNCQPPKRNCPAKWTAKLSRRHLDRRSRIAVEILCFLHPVLQTFPELLLLKSWWPIFASPDVLSFFQMISSCSSPFCVCSGKKGNRKTSLQFPQIDQIEVVFFALKLSSLNPSASSELF</sequence>
<dbReference type="Proteomes" id="UP001163046">
    <property type="component" value="Unassembled WGS sequence"/>
</dbReference>
<organism evidence="1 2">
    <name type="scientific">Desmophyllum pertusum</name>
    <dbReference type="NCBI Taxonomy" id="174260"/>
    <lineage>
        <taxon>Eukaryota</taxon>
        <taxon>Metazoa</taxon>
        <taxon>Cnidaria</taxon>
        <taxon>Anthozoa</taxon>
        <taxon>Hexacorallia</taxon>
        <taxon>Scleractinia</taxon>
        <taxon>Caryophylliina</taxon>
        <taxon>Caryophylliidae</taxon>
        <taxon>Desmophyllum</taxon>
    </lineage>
</organism>
<proteinExistence type="predicted"/>
<comment type="caution">
    <text evidence="1">The sequence shown here is derived from an EMBL/GenBank/DDBJ whole genome shotgun (WGS) entry which is preliminary data.</text>
</comment>
<evidence type="ECO:0000313" key="1">
    <source>
        <dbReference type="EMBL" id="KAJ7392392.1"/>
    </source>
</evidence>
<reference evidence="1" key="1">
    <citation type="submission" date="2023-01" db="EMBL/GenBank/DDBJ databases">
        <title>Genome assembly of the deep-sea coral Lophelia pertusa.</title>
        <authorList>
            <person name="Herrera S."/>
            <person name="Cordes E."/>
        </authorList>
    </citation>
    <scope>NUCLEOTIDE SEQUENCE</scope>
    <source>
        <strain evidence="1">USNM1676648</strain>
        <tissue evidence="1">Polyp</tissue>
    </source>
</reference>
<name>A0A9X0A2S6_9CNID</name>
<keyword evidence="2" id="KW-1185">Reference proteome</keyword>
<dbReference type="AlphaFoldDB" id="A0A9X0A2S6"/>
<protein>
    <submittedName>
        <fullName evidence="1">Uncharacterized protein</fullName>
    </submittedName>
</protein>
<evidence type="ECO:0000313" key="2">
    <source>
        <dbReference type="Proteomes" id="UP001163046"/>
    </source>
</evidence>
<gene>
    <name evidence="1" type="ORF">OS493_012054</name>
</gene>
<dbReference type="EMBL" id="MU825401">
    <property type="protein sequence ID" value="KAJ7392392.1"/>
    <property type="molecule type" value="Genomic_DNA"/>
</dbReference>